<dbReference type="OrthoDB" id="1915155at2759"/>
<name>A0A067KXA8_JATCU</name>
<proteinExistence type="predicted"/>
<feature type="region of interest" description="Disordered" evidence="1">
    <location>
        <begin position="261"/>
        <end position="283"/>
    </location>
</feature>
<reference evidence="2 3" key="1">
    <citation type="journal article" date="2014" name="PLoS ONE">
        <title>Global Analysis of Gene Expression Profiles in Physic Nut (Jatropha curcas L.) Seedlings Exposed to Salt Stress.</title>
        <authorList>
            <person name="Zhang L."/>
            <person name="Zhang C."/>
            <person name="Wu P."/>
            <person name="Chen Y."/>
            <person name="Li M."/>
            <person name="Jiang H."/>
            <person name="Wu G."/>
        </authorList>
    </citation>
    <scope>NUCLEOTIDE SEQUENCE [LARGE SCALE GENOMIC DNA]</scope>
    <source>
        <strain evidence="3">cv. GZQX0401</strain>
        <tissue evidence="2">Young leaves</tissue>
    </source>
</reference>
<dbReference type="PANTHER" id="PTHR15663:SF6">
    <property type="entry name" value="COMM DOMAIN-CONTAINING PROTEIN-RELATED"/>
    <property type="match status" value="1"/>
</dbReference>
<dbReference type="PANTHER" id="PTHR15663">
    <property type="entry name" value="COMM DOMAIN-CONTAINING PROTEIN 9"/>
    <property type="match status" value="1"/>
</dbReference>
<dbReference type="KEGG" id="jcu:105632545"/>
<dbReference type="STRING" id="180498.A0A067KXA8"/>
<keyword evidence="3" id="KW-1185">Reference proteome</keyword>
<dbReference type="EMBL" id="KK914347">
    <property type="protein sequence ID" value="KDP39618.1"/>
    <property type="molecule type" value="Genomic_DNA"/>
</dbReference>
<evidence type="ECO:0000256" key="1">
    <source>
        <dbReference type="SAM" id="MobiDB-lite"/>
    </source>
</evidence>
<organism evidence="2 3">
    <name type="scientific">Jatropha curcas</name>
    <name type="common">Barbados nut</name>
    <dbReference type="NCBI Taxonomy" id="180498"/>
    <lineage>
        <taxon>Eukaryota</taxon>
        <taxon>Viridiplantae</taxon>
        <taxon>Streptophyta</taxon>
        <taxon>Embryophyta</taxon>
        <taxon>Tracheophyta</taxon>
        <taxon>Spermatophyta</taxon>
        <taxon>Magnoliopsida</taxon>
        <taxon>eudicotyledons</taxon>
        <taxon>Gunneridae</taxon>
        <taxon>Pentapetalae</taxon>
        <taxon>rosids</taxon>
        <taxon>fabids</taxon>
        <taxon>Malpighiales</taxon>
        <taxon>Euphorbiaceae</taxon>
        <taxon>Crotonoideae</taxon>
        <taxon>Jatropheae</taxon>
        <taxon>Jatropha</taxon>
    </lineage>
</organism>
<protein>
    <submittedName>
        <fullName evidence="2">Uncharacterized protein</fullName>
    </submittedName>
</protein>
<dbReference type="InterPro" id="IPR037360">
    <property type="entry name" value="COMMD9"/>
</dbReference>
<accession>A0A067KXA8</accession>
<sequence length="283" mass="31993">MEEDSLYLQLQKLSAINSEEELDNLLTTLWKSRKTGLRSPEKSHIQSLLNLSSLSEVDPVLACLRSLIRKSVHENFTSDDLLKLFPPDLSLDLQSILILLLQKYQNQWKEELSKEQHPLPRTSISYQVKTGTPPSFTSFLSSENSLPLWARQSDHSGRFNRDDLRISTPIRAHTTAPQITAVSIQQEVNPPNNLGVLPRLKSMTWTMENRNSAPANRVAIISLRLQDFTKSPAGEMEVKFQLTRDTLEAMLRSVTYISEQLSSTVQTSPGPAQKKQKQQTISA</sequence>
<evidence type="ECO:0000313" key="3">
    <source>
        <dbReference type="Proteomes" id="UP000027138"/>
    </source>
</evidence>
<dbReference type="AlphaFoldDB" id="A0A067KXA8"/>
<dbReference type="Proteomes" id="UP000027138">
    <property type="component" value="Unassembled WGS sequence"/>
</dbReference>
<feature type="compositionally biased region" description="Polar residues" evidence="1">
    <location>
        <begin position="261"/>
        <end position="270"/>
    </location>
</feature>
<gene>
    <name evidence="2" type="ORF">JCGZ_02638</name>
</gene>
<evidence type="ECO:0000313" key="2">
    <source>
        <dbReference type="EMBL" id="KDP39618.1"/>
    </source>
</evidence>